<dbReference type="EMBL" id="HBUF01658732">
    <property type="protein sequence ID" value="CAG6788236.1"/>
    <property type="molecule type" value="Transcribed_RNA"/>
</dbReference>
<dbReference type="AlphaFoldDB" id="A0A8D8LEL2"/>
<dbReference type="EMBL" id="HBUF01216479">
    <property type="protein sequence ID" value="CAG6667406.1"/>
    <property type="molecule type" value="Transcribed_RNA"/>
</dbReference>
<reference evidence="1" key="1">
    <citation type="submission" date="2021-05" db="EMBL/GenBank/DDBJ databases">
        <authorList>
            <person name="Alioto T."/>
            <person name="Alioto T."/>
            <person name="Gomez Garrido J."/>
        </authorList>
    </citation>
    <scope>NUCLEOTIDE SEQUENCE</scope>
</reference>
<dbReference type="EMBL" id="HBUF01216481">
    <property type="protein sequence ID" value="CAG6667408.1"/>
    <property type="molecule type" value="Transcribed_RNA"/>
</dbReference>
<proteinExistence type="predicted"/>
<dbReference type="EMBL" id="HBUF01014385">
    <property type="protein sequence ID" value="CAG6609380.1"/>
    <property type="molecule type" value="Transcribed_RNA"/>
</dbReference>
<dbReference type="EMBL" id="HBUF01216482">
    <property type="protein sequence ID" value="CAG6667409.1"/>
    <property type="molecule type" value="Transcribed_RNA"/>
</dbReference>
<dbReference type="EMBL" id="HBUF01349034">
    <property type="protein sequence ID" value="CAG6712167.1"/>
    <property type="molecule type" value="Transcribed_RNA"/>
</dbReference>
<dbReference type="EMBL" id="HBUF01349033">
    <property type="protein sequence ID" value="CAG6712166.1"/>
    <property type="molecule type" value="Transcribed_RNA"/>
</dbReference>
<sequence>MFSRCIVQYGHDGLKPIAIPEWGDFVANVAHFRCIVAAHADLGAYCVVEQACRMRNTLLVLITRQMKSCRNLVTAVPNRCPRVWTQAQFSTRAGVTGTR</sequence>
<dbReference type="EMBL" id="HBUF01014368">
    <property type="protein sequence ID" value="CAG6609246.1"/>
    <property type="molecule type" value="Transcribed_RNA"/>
</dbReference>
<accession>A0A8D8LEL2</accession>
<protein>
    <submittedName>
        <fullName evidence="1">Uncharacterized protein</fullName>
    </submittedName>
</protein>
<dbReference type="EMBL" id="HBUF01658730">
    <property type="protein sequence ID" value="CAG6788234.1"/>
    <property type="molecule type" value="Transcribed_RNA"/>
</dbReference>
<organism evidence="1">
    <name type="scientific">Cacopsylla melanoneura</name>
    <dbReference type="NCBI Taxonomy" id="428564"/>
    <lineage>
        <taxon>Eukaryota</taxon>
        <taxon>Metazoa</taxon>
        <taxon>Ecdysozoa</taxon>
        <taxon>Arthropoda</taxon>
        <taxon>Hexapoda</taxon>
        <taxon>Insecta</taxon>
        <taxon>Pterygota</taxon>
        <taxon>Neoptera</taxon>
        <taxon>Paraneoptera</taxon>
        <taxon>Hemiptera</taxon>
        <taxon>Sternorrhyncha</taxon>
        <taxon>Psylloidea</taxon>
        <taxon>Psyllidae</taxon>
        <taxon>Psyllinae</taxon>
        <taxon>Cacopsylla</taxon>
    </lineage>
</organism>
<dbReference type="EMBL" id="HBUF01014377">
    <property type="protein sequence ID" value="CAG6609311.1"/>
    <property type="molecule type" value="Transcribed_RNA"/>
</dbReference>
<name>A0A8D8LEL2_9HEMI</name>
<evidence type="ECO:0000313" key="1">
    <source>
        <dbReference type="EMBL" id="CAG6609380.1"/>
    </source>
</evidence>